<dbReference type="AlphaFoldDB" id="A0A914XPR2"/>
<name>A0A914XPR2_9BILA</name>
<dbReference type="Proteomes" id="UP000887566">
    <property type="component" value="Unplaced"/>
</dbReference>
<evidence type="ECO:0000313" key="1">
    <source>
        <dbReference type="Proteomes" id="UP000887566"/>
    </source>
</evidence>
<organism evidence="1 2">
    <name type="scientific">Plectus sambesii</name>
    <dbReference type="NCBI Taxonomy" id="2011161"/>
    <lineage>
        <taxon>Eukaryota</taxon>
        <taxon>Metazoa</taxon>
        <taxon>Ecdysozoa</taxon>
        <taxon>Nematoda</taxon>
        <taxon>Chromadorea</taxon>
        <taxon>Plectida</taxon>
        <taxon>Plectina</taxon>
        <taxon>Plectoidea</taxon>
        <taxon>Plectidae</taxon>
        <taxon>Plectus</taxon>
    </lineage>
</organism>
<protein>
    <submittedName>
        <fullName evidence="2">Uncharacterized protein</fullName>
    </submittedName>
</protein>
<reference evidence="2" key="1">
    <citation type="submission" date="2022-11" db="UniProtKB">
        <authorList>
            <consortium name="WormBaseParasite"/>
        </authorList>
    </citation>
    <scope>IDENTIFICATION</scope>
</reference>
<proteinExistence type="predicted"/>
<evidence type="ECO:0000313" key="2">
    <source>
        <dbReference type="WBParaSite" id="PSAMB.scaffold958size38109.g9996.t1"/>
    </source>
</evidence>
<keyword evidence="1" id="KW-1185">Reference proteome</keyword>
<dbReference type="WBParaSite" id="PSAMB.scaffold958size38109.g9996.t1">
    <property type="protein sequence ID" value="PSAMB.scaffold958size38109.g9996.t1"/>
    <property type="gene ID" value="PSAMB.scaffold958size38109.g9996"/>
</dbReference>
<sequence length="84" mass="9309">MFRQVTQSVENRLQAKIVEKAMWKGSQNAANVETAGNGGKDVLWICRKAMVILAMPNQGGMDMVVEAENFTTIVVKVADEILKR</sequence>
<accession>A0A914XPR2</accession>